<dbReference type="Proteomes" id="UP000194127">
    <property type="component" value="Unassembled WGS sequence"/>
</dbReference>
<gene>
    <name evidence="2" type="ORF">POSPLADRAFT_1054098</name>
</gene>
<feature type="compositionally biased region" description="Basic and acidic residues" evidence="1">
    <location>
        <begin position="435"/>
        <end position="461"/>
    </location>
</feature>
<dbReference type="RefSeq" id="XP_024342139.1">
    <property type="nucleotide sequence ID" value="XM_024480485.1"/>
</dbReference>
<proteinExistence type="predicted"/>
<feature type="compositionally biased region" description="Low complexity" evidence="1">
    <location>
        <begin position="202"/>
        <end position="212"/>
    </location>
</feature>
<feature type="compositionally biased region" description="Polar residues" evidence="1">
    <location>
        <begin position="156"/>
        <end position="179"/>
    </location>
</feature>
<accession>A0A1X6N9M5</accession>
<dbReference type="OrthoDB" id="2984747at2759"/>
<dbReference type="AlphaFoldDB" id="A0A1X6N9M5"/>
<keyword evidence="3" id="KW-1185">Reference proteome</keyword>
<feature type="region of interest" description="Disordered" evidence="1">
    <location>
        <begin position="435"/>
        <end position="498"/>
    </location>
</feature>
<organism evidence="2 3">
    <name type="scientific">Postia placenta MAD-698-R-SB12</name>
    <dbReference type="NCBI Taxonomy" id="670580"/>
    <lineage>
        <taxon>Eukaryota</taxon>
        <taxon>Fungi</taxon>
        <taxon>Dikarya</taxon>
        <taxon>Basidiomycota</taxon>
        <taxon>Agaricomycotina</taxon>
        <taxon>Agaricomycetes</taxon>
        <taxon>Polyporales</taxon>
        <taxon>Adustoporiaceae</taxon>
        <taxon>Rhodonia</taxon>
    </lineage>
</organism>
<protein>
    <submittedName>
        <fullName evidence="2">Uncharacterized protein</fullName>
    </submittedName>
</protein>
<evidence type="ECO:0000313" key="2">
    <source>
        <dbReference type="EMBL" id="OSX65345.1"/>
    </source>
</evidence>
<reference evidence="2 3" key="1">
    <citation type="submission" date="2017-04" db="EMBL/GenBank/DDBJ databases">
        <title>Genome Sequence of the Model Brown-Rot Fungus Postia placenta SB12.</title>
        <authorList>
            <consortium name="DOE Joint Genome Institute"/>
            <person name="Gaskell J."/>
            <person name="Kersten P."/>
            <person name="Larrondo L.F."/>
            <person name="Canessa P."/>
            <person name="Martinez D."/>
            <person name="Hibbett D."/>
            <person name="Schmoll M."/>
            <person name="Kubicek C.P."/>
            <person name="Martinez A.T."/>
            <person name="Yadav J."/>
            <person name="Master E."/>
            <person name="Magnuson J.K."/>
            <person name="James T."/>
            <person name="Yaver D."/>
            <person name="Berka R."/>
            <person name="Labutti K."/>
            <person name="Lipzen A."/>
            <person name="Aerts A."/>
            <person name="Barry K."/>
            <person name="Henrissat B."/>
            <person name="Blanchette R."/>
            <person name="Grigoriev I."/>
            <person name="Cullen D."/>
        </authorList>
    </citation>
    <scope>NUCLEOTIDE SEQUENCE [LARGE SCALE GENOMIC DNA]</scope>
    <source>
        <strain evidence="2 3">MAD-698-R-SB12</strain>
    </source>
</reference>
<dbReference type="GeneID" id="36325435"/>
<feature type="region of interest" description="Disordered" evidence="1">
    <location>
        <begin position="310"/>
        <end position="371"/>
    </location>
</feature>
<name>A0A1X6N9M5_9APHY</name>
<evidence type="ECO:0000313" key="3">
    <source>
        <dbReference type="Proteomes" id="UP000194127"/>
    </source>
</evidence>
<feature type="region of interest" description="Disordered" evidence="1">
    <location>
        <begin position="149"/>
        <end position="246"/>
    </location>
</feature>
<evidence type="ECO:0000256" key="1">
    <source>
        <dbReference type="SAM" id="MobiDB-lite"/>
    </source>
</evidence>
<feature type="compositionally biased region" description="Basic and acidic residues" evidence="1">
    <location>
        <begin position="486"/>
        <end position="498"/>
    </location>
</feature>
<dbReference type="EMBL" id="KZ110593">
    <property type="protein sequence ID" value="OSX65345.1"/>
    <property type="molecule type" value="Genomic_DNA"/>
</dbReference>
<sequence>MYEEVCLLCGGPLSVEGRAYCSDECESLDANSPSISTTSSAYPSPYLHSNNGPGSLADVPALVASTMGRSLTATSPYKTHKNRHSISSSSASSAVCSVFADEDEEDFANPNLAIGSEGEFSLSREMLSVDSMPKASSFSQYYHLRGSGLSYARRPSGTNNRSTITTLNRRVSSINNSSPAEAGSVGSAPAPYDTYSDDYSDDPSVSPSPASSTRPQHGRTPSDALSRTSSEQDADPETVTAKRRRNRASLPAYFSLLTTATSSQASPRSHRVPSQLQTLTTFTRSLQSSPPTPRVANPVVNPITAYSYDHSKAQLVETTPRGRGRQRDPEMRSTSSRRSAARSPPRQSARPRDSPPPCLHHHAHVGPQSRARLDSIEKVSGWVASSPVVTRGRTLTRRNSSPPAKPRFGMMVGAGSQDELDAVREVLARSLHIHREAPGEDDHSHLGRRESDLSRGRRRVDELDEPPVGVDSRIAPGFGNGRSGLRARERERGRPLAR</sequence>
<feature type="compositionally biased region" description="Low complexity" evidence="1">
    <location>
        <begin position="332"/>
        <end position="348"/>
    </location>
</feature>